<keyword evidence="1" id="KW-0175">Coiled coil</keyword>
<dbReference type="OrthoDB" id="3365698at2759"/>
<name>A0A9P5PKI9_9AGAR</name>
<protein>
    <recommendedName>
        <fullName evidence="4">F-box domain-containing protein</fullName>
    </recommendedName>
</protein>
<dbReference type="Gene3D" id="1.20.1280.50">
    <property type="match status" value="1"/>
</dbReference>
<organism evidence="2 3">
    <name type="scientific">Rhodocollybia butyracea</name>
    <dbReference type="NCBI Taxonomy" id="206335"/>
    <lineage>
        <taxon>Eukaryota</taxon>
        <taxon>Fungi</taxon>
        <taxon>Dikarya</taxon>
        <taxon>Basidiomycota</taxon>
        <taxon>Agaricomycotina</taxon>
        <taxon>Agaricomycetes</taxon>
        <taxon>Agaricomycetidae</taxon>
        <taxon>Agaricales</taxon>
        <taxon>Marasmiineae</taxon>
        <taxon>Omphalotaceae</taxon>
        <taxon>Rhodocollybia</taxon>
    </lineage>
</organism>
<evidence type="ECO:0008006" key="4">
    <source>
        <dbReference type="Google" id="ProtNLM"/>
    </source>
</evidence>
<reference evidence="2" key="1">
    <citation type="submission" date="2020-11" db="EMBL/GenBank/DDBJ databases">
        <authorList>
            <consortium name="DOE Joint Genome Institute"/>
            <person name="Ahrendt S."/>
            <person name="Riley R."/>
            <person name="Andreopoulos W."/>
            <person name="Labutti K."/>
            <person name="Pangilinan J."/>
            <person name="Ruiz-Duenas F.J."/>
            <person name="Barrasa J.M."/>
            <person name="Sanchez-Garcia M."/>
            <person name="Camarero S."/>
            <person name="Miyauchi S."/>
            <person name="Serrano A."/>
            <person name="Linde D."/>
            <person name="Babiker R."/>
            <person name="Drula E."/>
            <person name="Ayuso-Fernandez I."/>
            <person name="Pacheco R."/>
            <person name="Padilla G."/>
            <person name="Ferreira P."/>
            <person name="Barriuso J."/>
            <person name="Kellner H."/>
            <person name="Castanera R."/>
            <person name="Alfaro M."/>
            <person name="Ramirez L."/>
            <person name="Pisabarro A.G."/>
            <person name="Kuo A."/>
            <person name="Tritt A."/>
            <person name="Lipzen A."/>
            <person name="He G."/>
            <person name="Yan M."/>
            <person name="Ng V."/>
            <person name="Cullen D."/>
            <person name="Martin F."/>
            <person name="Rosso M.-N."/>
            <person name="Henrissat B."/>
            <person name="Hibbett D."/>
            <person name="Martinez A.T."/>
            <person name="Grigoriev I.V."/>
        </authorList>
    </citation>
    <scope>NUCLEOTIDE SEQUENCE</scope>
    <source>
        <strain evidence="2">AH 40177</strain>
    </source>
</reference>
<feature type="coiled-coil region" evidence="1">
    <location>
        <begin position="28"/>
        <end position="144"/>
    </location>
</feature>
<dbReference type="Gene3D" id="3.80.10.10">
    <property type="entry name" value="Ribonuclease Inhibitor"/>
    <property type="match status" value="1"/>
</dbReference>
<sequence length="606" mass="68554">MSFPAALTLAGIDPFLSQEQFAAMRRTFEKEQRMIDGLDEQITQAKAALERLLRQRNEKRAPSLASTTRMLAIRKDILEREVRLELLEEEISKATESNAAAGELVAQKISSEPATEHAQSQARIAQLQLERDRLQADLEALRVELSPIRRIPLEILSEIFVHCLPVPRRTGFSVATPSKAPLLLSQICRRWRSVAISIPKLWSSLSIQIKDRCYPNISLVQTFLDRSLLHPFSFRLKESLVSNTDLSLTPAVFELLLKAYHRWQDVEIRYSDWRIDDTSLLKIPASPPSTLESLTLERAYWSSNLLGSIRTLLSAPGLRKISWSGLLQPHSNPADIMPLELLREFSLPDPCNLLTKTQFMRNLHRAPQLVSCTMTVLLVIPHLADPHESDDFVLPDKENPLVFSDLKKLDITCDTAVEQIFDVLVLPSLKTLEISHLDNAVINAVMPAAESPRFWSMPSFKALHQRSCFSLHTLDLADTDVQPDELLQILQLCSTSLHSLSLTNDHISSYCVDDHVLQALTLVPECHQLLCPSLTNIKLWACMSSTDGLVSDMLESRWGISKDDPTIHELQVALIMFKNDELHPKDHRRLKVLSEKRAGLTVIKWS</sequence>
<evidence type="ECO:0000313" key="3">
    <source>
        <dbReference type="Proteomes" id="UP000772434"/>
    </source>
</evidence>
<dbReference type="InterPro" id="IPR032675">
    <property type="entry name" value="LRR_dom_sf"/>
</dbReference>
<comment type="caution">
    <text evidence="2">The sequence shown here is derived from an EMBL/GenBank/DDBJ whole genome shotgun (WGS) entry which is preliminary data.</text>
</comment>
<dbReference type="EMBL" id="JADNRY010000109">
    <property type="protein sequence ID" value="KAF9065068.1"/>
    <property type="molecule type" value="Genomic_DNA"/>
</dbReference>
<keyword evidence="3" id="KW-1185">Reference proteome</keyword>
<evidence type="ECO:0000256" key="1">
    <source>
        <dbReference type="SAM" id="Coils"/>
    </source>
</evidence>
<evidence type="ECO:0000313" key="2">
    <source>
        <dbReference type="EMBL" id="KAF9065068.1"/>
    </source>
</evidence>
<dbReference type="Proteomes" id="UP000772434">
    <property type="component" value="Unassembled WGS sequence"/>
</dbReference>
<proteinExistence type="predicted"/>
<accession>A0A9P5PKI9</accession>
<dbReference type="AlphaFoldDB" id="A0A9P5PKI9"/>
<gene>
    <name evidence="2" type="ORF">BDP27DRAFT_1425134</name>
</gene>